<feature type="compositionally biased region" description="Low complexity" evidence="1">
    <location>
        <begin position="74"/>
        <end position="106"/>
    </location>
</feature>
<dbReference type="PROSITE" id="PS51781">
    <property type="entry name" value="SH3B"/>
    <property type="match status" value="1"/>
</dbReference>
<proteinExistence type="predicted"/>
<evidence type="ECO:0000256" key="2">
    <source>
        <dbReference type="SAM" id="Phobius"/>
    </source>
</evidence>
<evidence type="ECO:0000256" key="1">
    <source>
        <dbReference type="SAM" id="MobiDB-lite"/>
    </source>
</evidence>
<comment type="caution">
    <text evidence="4">The sequence shown here is derived from an EMBL/GenBank/DDBJ whole genome shotgun (WGS) entry which is preliminary data.</text>
</comment>
<keyword evidence="5" id="KW-1185">Reference proteome</keyword>
<keyword evidence="2" id="KW-0472">Membrane</keyword>
<feature type="region of interest" description="Disordered" evidence="1">
    <location>
        <begin position="192"/>
        <end position="216"/>
    </location>
</feature>
<keyword evidence="2" id="KW-0812">Transmembrane</keyword>
<protein>
    <submittedName>
        <fullName evidence="4">SH3 domain-containing protein</fullName>
    </submittedName>
</protein>
<dbReference type="Gene3D" id="2.30.30.40">
    <property type="entry name" value="SH3 Domains"/>
    <property type="match status" value="1"/>
</dbReference>
<evidence type="ECO:0000313" key="4">
    <source>
        <dbReference type="EMBL" id="MEP0867796.1"/>
    </source>
</evidence>
<name>A0ABV0JWL2_9CYAN</name>
<accession>A0ABV0JWL2</accession>
<dbReference type="Pfam" id="PF08239">
    <property type="entry name" value="SH3_3"/>
    <property type="match status" value="1"/>
</dbReference>
<dbReference type="Proteomes" id="UP001442494">
    <property type="component" value="Unassembled WGS sequence"/>
</dbReference>
<feature type="transmembrane region" description="Helical" evidence="2">
    <location>
        <begin position="15"/>
        <end position="33"/>
    </location>
</feature>
<evidence type="ECO:0000313" key="5">
    <source>
        <dbReference type="Proteomes" id="UP001442494"/>
    </source>
</evidence>
<dbReference type="EMBL" id="JAMPKK010000088">
    <property type="protein sequence ID" value="MEP0867796.1"/>
    <property type="molecule type" value="Genomic_DNA"/>
</dbReference>
<feature type="domain" description="SH3b" evidence="3">
    <location>
        <begin position="122"/>
        <end position="186"/>
    </location>
</feature>
<organism evidence="4 5">
    <name type="scientific">Funiculus sociatus GB2-A5</name>
    <dbReference type="NCBI Taxonomy" id="2933946"/>
    <lineage>
        <taxon>Bacteria</taxon>
        <taxon>Bacillati</taxon>
        <taxon>Cyanobacteriota</taxon>
        <taxon>Cyanophyceae</taxon>
        <taxon>Coleofasciculales</taxon>
        <taxon>Coleofasciculaceae</taxon>
        <taxon>Funiculus</taxon>
    </lineage>
</organism>
<reference evidence="4 5" key="1">
    <citation type="submission" date="2022-04" db="EMBL/GenBank/DDBJ databases">
        <title>Positive selection, recombination, and allopatry shape intraspecific diversity of widespread and dominant cyanobacteria.</title>
        <authorList>
            <person name="Wei J."/>
            <person name="Shu W."/>
            <person name="Hu C."/>
        </authorList>
    </citation>
    <scope>NUCLEOTIDE SEQUENCE [LARGE SCALE GENOMIC DNA]</scope>
    <source>
        <strain evidence="4 5">GB2-A5</strain>
    </source>
</reference>
<dbReference type="InterPro" id="IPR003646">
    <property type="entry name" value="SH3-like_bac-type"/>
</dbReference>
<gene>
    <name evidence="4" type="ORF">NDI37_25450</name>
</gene>
<evidence type="ECO:0000259" key="3">
    <source>
        <dbReference type="PROSITE" id="PS51781"/>
    </source>
</evidence>
<feature type="region of interest" description="Disordered" evidence="1">
    <location>
        <begin position="61"/>
        <end position="117"/>
    </location>
</feature>
<dbReference type="RefSeq" id="WP_190416987.1">
    <property type="nucleotide sequence ID" value="NZ_JAMPKK010000088.1"/>
</dbReference>
<feature type="compositionally biased region" description="Polar residues" evidence="1">
    <location>
        <begin position="192"/>
        <end position="203"/>
    </location>
</feature>
<sequence length="250" mass="26665">MPNEQPRKWYQKKRIILPLVILFPPVAIPLIWLSRWGRNAKIGTTVLSGLILIGMIAGQTETPQTTSSPPASPPVVSEVSPAPIESPSELASPSPEISSTPESKPTAPTLVAVEPDPNDRVNKCGIVKTESTELNVRQSNNADAPVIGVLRNGERVTVKYVGLKWFYVSGSSVTGYVSGEYIGDCADTSGQVEPTQIPEQASPTPAVGSPIRDSISGSCQCPYDTDSGGRRCGGRSAYFKPGSEKPVCFR</sequence>
<keyword evidence="2" id="KW-1133">Transmembrane helix</keyword>